<gene>
    <name evidence="2" type="ORF">HYPBUDRAFT_152162</name>
</gene>
<dbReference type="InterPro" id="IPR000073">
    <property type="entry name" value="AB_hydrolase_1"/>
</dbReference>
<keyword evidence="3" id="KW-1185">Reference proteome</keyword>
<sequence length="302" mass="34797">MGDSSVPIPYEPKGTPLVEFIEYDKINFKTVTWKVPENVEYKGKIIYVHGFAEHSSIYTEAFDKLSQYGYEIFFFDQRGAGETSPGEYVGKTDEYHTFDDLDFMIKHNLEQRSDQDEKFILAGHSMGGAIVLNYAIKGKYKNSIKKIFAIGPLIKLHPKTEPNIFIRIGAPIINRLFPNMKFDSQLKYNYITSNPKWIEYIAKHDTKLIGTARQFNDMFARGHILTKEDYVAKFDPKISLLVCHGTDDNVNWIKGTSTFINLLAEKINKKFLPIQNGRHSLLIENDVIFNQVFNDVVDFLNE</sequence>
<dbReference type="RefSeq" id="XP_020077947.1">
    <property type="nucleotide sequence ID" value="XM_020220867.1"/>
</dbReference>
<accession>A0A1E4RNN0</accession>
<dbReference type="Pfam" id="PF12146">
    <property type="entry name" value="Hydrolase_4"/>
    <property type="match status" value="1"/>
</dbReference>
<dbReference type="EMBL" id="KV454539">
    <property type="protein sequence ID" value="ODV68880.1"/>
    <property type="molecule type" value="Genomic_DNA"/>
</dbReference>
<evidence type="ECO:0000259" key="1">
    <source>
        <dbReference type="Pfam" id="PF12146"/>
    </source>
</evidence>
<dbReference type="InterPro" id="IPR029058">
    <property type="entry name" value="AB_hydrolase_fold"/>
</dbReference>
<feature type="domain" description="Serine aminopeptidase S33" evidence="1">
    <location>
        <begin position="41"/>
        <end position="286"/>
    </location>
</feature>
<organism evidence="2 3">
    <name type="scientific">Hyphopichia burtonii NRRL Y-1933</name>
    <dbReference type="NCBI Taxonomy" id="984485"/>
    <lineage>
        <taxon>Eukaryota</taxon>
        <taxon>Fungi</taxon>
        <taxon>Dikarya</taxon>
        <taxon>Ascomycota</taxon>
        <taxon>Saccharomycotina</taxon>
        <taxon>Pichiomycetes</taxon>
        <taxon>Debaryomycetaceae</taxon>
        <taxon>Hyphopichia</taxon>
    </lineage>
</organism>
<dbReference type="STRING" id="984485.A0A1E4RNN0"/>
<dbReference type="InterPro" id="IPR051044">
    <property type="entry name" value="MAG_DAG_Lipase"/>
</dbReference>
<dbReference type="InterPro" id="IPR022742">
    <property type="entry name" value="Hydrolase_4"/>
</dbReference>
<dbReference type="Gene3D" id="3.40.50.1820">
    <property type="entry name" value="alpha/beta hydrolase"/>
    <property type="match status" value="1"/>
</dbReference>
<keyword evidence="2" id="KW-0378">Hydrolase</keyword>
<dbReference type="PANTHER" id="PTHR11614">
    <property type="entry name" value="PHOSPHOLIPASE-RELATED"/>
    <property type="match status" value="1"/>
</dbReference>
<dbReference type="AlphaFoldDB" id="A0A1E4RNN0"/>
<evidence type="ECO:0000313" key="3">
    <source>
        <dbReference type="Proteomes" id="UP000095085"/>
    </source>
</evidence>
<protein>
    <submittedName>
        <fullName evidence="2">Alpha/beta-hydrolase</fullName>
    </submittedName>
</protein>
<dbReference type="SUPFAM" id="SSF53474">
    <property type="entry name" value="alpha/beta-Hydrolases"/>
    <property type="match status" value="1"/>
</dbReference>
<dbReference type="PRINTS" id="PR00111">
    <property type="entry name" value="ABHYDROLASE"/>
</dbReference>
<proteinExistence type="predicted"/>
<evidence type="ECO:0000313" key="2">
    <source>
        <dbReference type="EMBL" id="ODV68880.1"/>
    </source>
</evidence>
<reference evidence="3" key="1">
    <citation type="submission" date="2016-05" db="EMBL/GenBank/DDBJ databases">
        <title>Comparative genomics of biotechnologically important yeasts.</title>
        <authorList>
            <consortium name="DOE Joint Genome Institute"/>
            <person name="Riley R."/>
            <person name="Haridas S."/>
            <person name="Wolfe K.H."/>
            <person name="Lopes M.R."/>
            <person name="Hittinger C.T."/>
            <person name="Goker M."/>
            <person name="Salamov A."/>
            <person name="Wisecaver J."/>
            <person name="Long T.M."/>
            <person name="Aerts A.L."/>
            <person name="Barry K."/>
            <person name="Choi C."/>
            <person name="Clum A."/>
            <person name="Coughlan A.Y."/>
            <person name="Deshpande S."/>
            <person name="Douglass A.P."/>
            <person name="Hanson S.J."/>
            <person name="Klenk H.-P."/>
            <person name="Labutti K."/>
            <person name="Lapidus A."/>
            <person name="Lindquist E."/>
            <person name="Lipzen A."/>
            <person name="Meier-Kolthoff J.P."/>
            <person name="Ohm R.A."/>
            <person name="Otillar R.P."/>
            <person name="Pangilinan J."/>
            <person name="Peng Y."/>
            <person name="Rokas A."/>
            <person name="Rosa C.A."/>
            <person name="Scheuner C."/>
            <person name="Sibirny A.A."/>
            <person name="Slot J.C."/>
            <person name="Stielow J.B."/>
            <person name="Sun H."/>
            <person name="Kurtzman C.P."/>
            <person name="Blackwell M."/>
            <person name="Grigoriev I.V."/>
            <person name="Jeffries T.W."/>
        </authorList>
    </citation>
    <scope>NUCLEOTIDE SEQUENCE [LARGE SCALE GENOMIC DNA]</scope>
    <source>
        <strain evidence="3">NRRL Y-1933</strain>
    </source>
</reference>
<dbReference type="Proteomes" id="UP000095085">
    <property type="component" value="Unassembled WGS sequence"/>
</dbReference>
<dbReference type="OrthoDB" id="10249433at2759"/>
<dbReference type="GO" id="GO:0016787">
    <property type="term" value="F:hydrolase activity"/>
    <property type="evidence" value="ECO:0007669"/>
    <property type="project" value="UniProtKB-KW"/>
</dbReference>
<name>A0A1E4RNN0_9ASCO</name>
<dbReference type="GeneID" id="30995417"/>